<accession>A0A833Y5B2</accession>
<organism evidence="1 2">
    <name type="scientific">Juglans regia</name>
    <name type="common">English walnut</name>
    <dbReference type="NCBI Taxonomy" id="51240"/>
    <lineage>
        <taxon>Eukaryota</taxon>
        <taxon>Viridiplantae</taxon>
        <taxon>Streptophyta</taxon>
        <taxon>Embryophyta</taxon>
        <taxon>Tracheophyta</taxon>
        <taxon>Spermatophyta</taxon>
        <taxon>Magnoliopsida</taxon>
        <taxon>eudicotyledons</taxon>
        <taxon>Gunneridae</taxon>
        <taxon>Pentapetalae</taxon>
        <taxon>rosids</taxon>
        <taxon>fabids</taxon>
        <taxon>Fagales</taxon>
        <taxon>Juglandaceae</taxon>
        <taxon>Juglans</taxon>
    </lineage>
</organism>
<reference evidence="1" key="2">
    <citation type="submission" date="2020-03" db="EMBL/GenBank/DDBJ databases">
        <title>Walnut 2.0.</title>
        <authorList>
            <person name="Marrano A."/>
            <person name="Britton M."/>
            <person name="Zimin A.V."/>
            <person name="Zaini P.A."/>
            <person name="Workman R."/>
            <person name="Puiu D."/>
            <person name="Bianco L."/>
            <person name="Allen B.J."/>
            <person name="Troggio M."/>
            <person name="Leslie C.A."/>
            <person name="Timp W."/>
            <person name="Dendekar A."/>
            <person name="Salzberg S.L."/>
            <person name="Neale D.B."/>
        </authorList>
    </citation>
    <scope>NUCLEOTIDE SEQUENCE</scope>
    <source>
        <tissue evidence="1">Leaves</tissue>
    </source>
</reference>
<dbReference type="EMBL" id="LIHL02000002">
    <property type="protein sequence ID" value="KAF5477766.1"/>
    <property type="molecule type" value="Genomic_DNA"/>
</dbReference>
<reference evidence="1" key="1">
    <citation type="submission" date="2015-10" db="EMBL/GenBank/DDBJ databases">
        <authorList>
            <person name="Martinez-Garcia P.J."/>
            <person name="Crepeau M.W."/>
            <person name="Puiu D."/>
            <person name="Gonzalez-Ibeas D."/>
            <person name="Whalen J."/>
            <person name="Stevens K."/>
            <person name="Paul R."/>
            <person name="Butterfield T."/>
            <person name="Britton M."/>
            <person name="Reagan R."/>
            <person name="Chakraborty S."/>
            <person name="Walawage S.L."/>
            <person name="Vasquez-Gross H.A."/>
            <person name="Cardeno C."/>
            <person name="Famula R."/>
            <person name="Pratt K."/>
            <person name="Kuruganti S."/>
            <person name="Aradhya M.K."/>
            <person name="Leslie C.A."/>
            <person name="Dandekar A.M."/>
            <person name="Salzberg S.L."/>
            <person name="Wegrzyn J.L."/>
            <person name="Langley C.H."/>
            <person name="Neale D.B."/>
        </authorList>
    </citation>
    <scope>NUCLEOTIDE SEQUENCE</scope>
    <source>
        <tissue evidence="1">Leaves</tissue>
    </source>
</reference>
<evidence type="ECO:0000313" key="1">
    <source>
        <dbReference type="EMBL" id="KAF5477766.1"/>
    </source>
</evidence>
<dbReference type="PANTHER" id="PTHR11439:SF500">
    <property type="entry name" value="RNA-DIRECTED DNA POLYMERASE"/>
    <property type="match status" value="1"/>
</dbReference>
<dbReference type="Gramene" id="Jr02_12940_p1">
    <property type="protein sequence ID" value="cds.Jr02_12940_p1"/>
    <property type="gene ID" value="Jr02_12940"/>
</dbReference>
<dbReference type="SUPFAM" id="SSF56672">
    <property type="entry name" value="DNA/RNA polymerases"/>
    <property type="match status" value="1"/>
</dbReference>
<dbReference type="CDD" id="cd09272">
    <property type="entry name" value="RNase_HI_RT_Ty1"/>
    <property type="match status" value="1"/>
</dbReference>
<dbReference type="AlphaFoldDB" id="A0A833Y5B2"/>
<sequence length="258" mass="29202">MKDIGDLHFFLGIQVHRTTASLHLLQLKYITKLLETTRMVGAKPAKTPIPAGTKQSQHDGDHLDNATEYRHLVGALQYCVLTRPDIAFSVNQLFQFMHNPTTIHWAAAKRVLRYLKCTIQQDLCFSTGSLQLNAYTDSNWAGNPNDRRSTTGYAIFLGPCLISWTIKKQPVMSKSKTKVEYRSLALATSELFLLRMLFQDLHIPLTSTPTMWCDNIGAISLASNLAFHALTKHVEVDYHFIRDKVVQNDIIINYLPTA</sequence>
<gene>
    <name evidence="1" type="ORF">F2P56_004381</name>
</gene>
<evidence type="ECO:0008006" key="3">
    <source>
        <dbReference type="Google" id="ProtNLM"/>
    </source>
</evidence>
<dbReference type="InterPro" id="IPR043502">
    <property type="entry name" value="DNA/RNA_pol_sf"/>
</dbReference>
<comment type="caution">
    <text evidence="1">The sequence shown here is derived from an EMBL/GenBank/DDBJ whole genome shotgun (WGS) entry which is preliminary data.</text>
</comment>
<name>A0A833Y5B2_JUGRE</name>
<proteinExistence type="predicted"/>
<dbReference type="PANTHER" id="PTHR11439">
    <property type="entry name" value="GAG-POL-RELATED RETROTRANSPOSON"/>
    <property type="match status" value="1"/>
</dbReference>
<dbReference type="Proteomes" id="UP000619265">
    <property type="component" value="Unassembled WGS sequence"/>
</dbReference>
<evidence type="ECO:0000313" key="2">
    <source>
        <dbReference type="Proteomes" id="UP000619265"/>
    </source>
</evidence>
<protein>
    <recommendedName>
        <fullName evidence="3">Secreted RxLR effector protein 161-like</fullName>
    </recommendedName>
</protein>